<dbReference type="RefSeq" id="WP_245618262.1">
    <property type="nucleotide sequence ID" value="NZ_AVPL01000011.1"/>
</dbReference>
<keyword evidence="2" id="KW-0812">Transmembrane</keyword>
<dbReference type="InterPro" id="IPR013974">
    <property type="entry name" value="SAF"/>
</dbReference>
<reference evidence="4 5" key="1">
    <citation type="submission" date="2013-08" db="EMBL/GenBank/DDBJ databases">
        <title>The genome sequence of Knoellia aerolata.</title>
        <authorList>
            <person name="Zhu W."/>
            <person name="Wang G."/>
        </authorList>
    </citation>
    <scope>NUCLEOTIDE SEQUENCE [LARGE SCALE GENOMIC DNA]</scope>
    <source>
        <strain evidence="4 5">DSM 18566</strain>
    </source>
</reference>
<dbReference type="EMBL" id="AVPL01000011">
    <property type="protein sequence ID" value="KGN41903.1"/>
    <property type="molecule type" value="Genomic_DNA"/>
</dbReference>
<evidence type="ECO:0000256" key="1">
    <source>
        <dbReference type="SAM" id="MobiDB-lite"/>
    </source>
</evidence>
<dbReference type="Proteomes" id="UP000030013">
    <property type="component" value="Unassembled WGS sequence"/>
</dbReference>
<comment type="caution">
    <text evidence="4">The sequence shown here is derived from an EMBL/GenBank/DDBJ whole genome shotgun (WGS) entry which is preliminary data.</text>
</comment>
<dbReference type="PROSITE" id="PS50844">
    <property type="entry name" value="AFP_LIKE"/>
    <property type="match status" value="1"/>
</dbReference>
<feature type="region of interest" description="Disordered" evidence="1">
    <location>
        <begin position="1"/>
        <end position="39"/>
    </location>
</feature>
<keyword evidence="2" id="KW-1133">Transmembrane helix</keyword>
<organism evidence="4 5">
    <name type="scientific">Knoellia aerolata DSM 18566</name>
    <dbReference type="NCBI Taxonomy" id="1385519"/>
    <lineage>
        <taxon>Bacteria</taxon>
        <taxon>Bacillati</taxon>
        <taxon>Actinomycetota</taxon>
        <taxon>Actinomycetes</taxon>
        <taxon>Micrococcales</taxon>
        <taxon>Intrasporangiaceae</taxon>
        <taxon>Knoellia</taxon>
    </lineage>
</organism>
<keyword evidence="2" id="KW-0472">Membrane</keyword>
<sequence length="238" mass="24656">MSNRTEMTKMVDRAQEAPREQGARRRRSEPDPVSEVAPAPKLRRRPALIAASVATVCLGALLGAWAWSSTSNAQQVVAVRSTVERGETIAREDLMTVRVGVDPALKTIPGEELAGLVGRRATMDLAEGSLLTAAAVAAGQTIPPAGKSIVGVALPASLLPGEPLRSGDTVRVVATPGQEGEVTEGKQVEIEATVVGLHPGADQGKTVVAVEVPEAEAGELAARAATGKVAIVLDSRER</sequence>
<proteinExistence type="predicted"/>
<dbReference type="STRING" id="1385519.N801_04255"/>
<dbReference type="InterPro" id="IPR006190">
    <property type="entry name" value="SAF_AFP_Neu5Ac"/>
</dbReference>
<evidence type="ECO:0000259" key="3">
    <source>
        <dbReference type="PROSITE" id="PS50844"/>
    </source>
</evidence>
<protein>
    <recommendedName>
        <fullName evidence="3">AFP-like domain-containing protein</fullName>
    </recommendedName>
</protein>
<dbReference type="Pfam" id="PF08666">
    <property type="entry name" value="SAF"/>
    <property type="match status" value="1"/>
</dbReference>
<dbReference type="AlphaFoldDB" id="A0A0A0JXK3"/>
<feature type="domain" description="AFP-like" evidence="3">
    <location>
        <begin position="76"/>
        <end position="139"/>
    </location>
</feature>
<evidence type="ECO:0000313" key="5">
    <source>
        <dbReference type="Proteomes" id="UP000030013"/>
    </source>
</evidence>
<keyword evidence="5" id="KW-1185">Reference proteome</keyword>
<gene>
    <name evidence="4" type="ORF">N801_04255</name>
</gene>
<dbReference type="eggNOG" id="COG1261">
    <property type="taxonomic scope" value="Bacteria"/>
</dbReference>
<name>A0A0A0JXK3_9MICO</name>
<feature type="transmembrane region" description="Helical" evidence="2">
    <location>
        <begin position="47"/>
        <end position="67"/>
    </location>
</feature>
<feature type="compositionally biased region" description="Basic and acidic residues" evidence="1">
    <location>
        <begin position="1"/>
        <end position="23"/>
    </location>
</feature>
<accession>A0A0A0JXK3</accession>
<evidence type="ECO:0000256" key="2">
    <source>
        <dbReference type="SAM" id="Phobius"/>
    </source>
</evidence>
<evidence type="ECO:0000313" key="4">
    <source>
        <dbReference type="EMBL" id="KGN41903.1"/>
    </source>
</evidence>